<dbReference type="GO" id="GO:0048306">
    <property type="term" value="F:calcium-dependent protein binding"/>
    <property type="evidence" value="ECO:0007669"/>
    <property type="project" value="TreeGrafter"/>
</dbReference>
<keyword evidence="7" id="KW-1185">Reference proteome</keyword>
<keyword evidence="3" id="KW-0677">Repeat</keyword>
<evidence type="ECO:0000256" key="2">
    <source>
        <dbReference type="ARBA" id="ARBA00022723"/>
    </source>
</evidence>
<evidence type="ECO:0000313" key="7">
    <source>
        <dbReference type="Proteomes" id="UP000694569"/>
    </source>
</evidence>
<dbReference type="Proteomes" id="UP000694569">
    <property type="component" value="Unplaced"/>
</dbReference>
<evidence type="ECO:0000313" key="6">
    <source>
        <dbReference type="Ensembl" id="ENSLLEP00000004932.1"/>
    </source>
</evidence>
<dbReference type="SMART" id="SM01394">
    <property type="entry name" value="S_100"/>
    <property type="match status" value="1"/>
</dbReference>
<feature type="domain" description="EF-hand" evidence="5">
    <location>
        <begin position="54"/>
        <end position="89"/>
    </location>
</feature>
<dbReference type="GO" id="GO:0070062">
    <property type="term" value="C:extracellular exosome"/>
    <property type="evidence" value="ECO:0007669"/>
    <property type="project" value="TreeGrafter"/>
</dbReference>
<name>A0A8C5LW55_9ANUR</name>
<dbReference type="GO" id="GO:0046914">
    <property type="term" value="F:transition metal ion binding"/>
    <property type="evidence" value="ECO:0007669"/>
    <property type="project" value="InterPro"/>
</dbReference>
<dbReference type="InterPro" id="IPR011992">
    <property type="entry name" value="EF-hand-dom_pair"/>
</dbReference>
<protein>
    <recommendedName>
        <fullName evidence="5">EF-hand domain-containing protein</fullName>
    </recommendedName>
</protein>
<evidence type="ECO:0000256" key="4">
    <source>
        <dbReference type="ARBA" id="ARBA00022837"/>
    </source>
</evidence>
<dbReference type="SUPFAM" id="SSF47473">
    <property type="entry name" value="EF-hand"/>
    <property type="match status" value="1"/>
</dbReference>
<dbReference type="InterPro" id="IPR002048">
    <property type="entry name" value="EF_hand_dom"/>
</dbReference>
<dbReference type="GO" id="GO:0005509">
    <property type="term" value="F:calcium ion binding"/>
    <property type="evidence" value="ECO:0007669"/>
    <property type="project" value="InterPro"/>
</dbReference>
<keyword evidence="2" id="KW-0479">Metal-binding</keyword>
<sequence>MSAPKMTELETAICMIMDVFDRYSCTEGNNMTLSKGEMKTLLEKELPWLLSCAKEKDASDKLMKDLDENGDCELDFNEFMTLVAALTCLGHKRFEKVSTK</sequence>
<dbReference type="GO" id="GO:0043542">
    <property type="term" value="P:endothelial cell migration"/>
    <property type="evidence" value="ECO:0007669"/>
    <property type="project" value="TreeGrafter"/>
</dbReference>
<dbReference type="Ensembl" id="ENSLLET00000005148.1">
    <property type="protein sequence ID" value="ENSLLEP00000004932.1"/>
    <property type="gene ID" value="ENSLLEG00000003152.1"/>
</dbReference>
<dbReference type="InterPro" id="IPR001751">
    <property type="entry name" value="S100/CaBP7/8-like_CS"/>
</dbReference>
<dbReference type="GO" id="GO:0005737">
    <property type="term" value="C:cytoplasm"/>
    <property type="evidence" value="ECO:0007669"/>
    <property type="project" value="TreeGrafter"/>
</dbReference>
<dbReference type="CDD" id="cd00213">
    <property type="entry name" value="S-100"/>
    <property type="match status" value="1"/>
</dbReference>
<evidence type="ECO:0000259" key="5">
    <source>
        <dbReference type="PROSITE" id="PS50222"/>
    </source>
</evidence>
<dbReference type="Gene3D" id="1.10.238.10">
    <property type="entry name" value="EF-hand"/>
    <property type="match status" value="1"/>
</dbReference>
<evidence type="ECO:0000256" key="3">
    <source>
        <dbReference type="ARBA" id="ARBA00022737"/>
    </source>
</evidence>
<dbReference type="Pfam" id="PF01023">
    <property type="entry name" value="S_100"/>
    <property type="match status" value="1"/>
</dbReference>
<dbReference type="PROSITE" id="PS50222">
    <property type="entry name" value="EF_HAND_2"/>
    <property type="match status" value="1"/>
</dbReference>
<evidence type="ECO:0000256" key="1">
    <source>
        <dbReference type="ARBA" id="ARBA00007323"/>
    </source>
</evidence>
<dbReference type="SMART" id="SM00054">
    <property type="entry name" value="EFh"/>
    <property type="match status" value="1"/>
</dbReference>
<dbReference type="PROSITE" id="PS00303">
    <property type="entry name" value="S100_CABP"/>
    <property type="match status" value="1"/>
</dbReference>
<keyword evidence="4" id="KW-0106">Calcium</keyword>
<dbReference type="AlphaFoldDB" id="A0A8C5LW55"/>
<dbReference type="GeneTree" id="ENSGT00940000162871"/>
<proteinExistence type="inferred from homology"/>
<dbReference type="PANTHER" id="PTHR11639">
    <property type="entry name" value="S100 CALCIUM-BINDING PROTEIN"/>
    <property type="match status" value="1"/>
</dbReference>
<dbReference type="InterPro" id="IPR013787">
    <property type="entry name" value="S100_Ca-bd_sub"/>
</dbReference>
<comment type="similarity">
    <text evidence="1">Belongs to the S-100 family.</text>
</comment>
<organism evidence="6 7">
    <name type="scientific">Leptobrachium leishanense</name>
    <name type="common">Leishan spiny toad</name>
    <dbReference type="NCBI Taxonomy" id="445787"/>
    <lineage>
        <taxon>Eukaryota</taxon>
        <taxon>Metazoa</taxon>
        <taxon>Chordata</taxon>
        <taxon>Craniata</taxon>
        <taxon>Vertebrata</taxon>
        <taxon>Euteleostomi</taxon>
        <taxon>Amphibia</taxon>
        <taxon>Batrachia</taxon>
        <taxon>Anura</taxon>
        <taxon>Pelobatoidea</taxon>
        <taxon>Megophryidae</taxon>
        <taxon>Leptobrachium</taxon>
    </lineage>
</organism>
<dbReference type="PANTHER" id="PTHR11639:SF134">
    <property type="entry name" value="PROTEIN S100-A1-RELATED"/>
    <property type="match status" value="1"/>
</dbReference>
<accession>A0A8C5LW55</accession>
<reference evidence="6" key="2">
    <citation type="submission" date="2025-09" db="UniProtKB">
        <authorList>
            <consortium name="Ensembl"/>
        </authorList>
    </citation>
    <scope>IDENTIFICATION</scope>
</reference>
<reference evidence="6" key="1">
    <citation type="submission" date="2025-08" db="UniProtKB">
        <authorList>
            <consortium name="Ensembl"/>
        </authorList>
    </citation>
    <scope>IDENTIFICATION</scope>
</reference>
<dbReference type="InterPro" id="IPR034325">
    <property type="entry name" value="S-100_dom"/>
</dbReference>